<keyword evidence="1" id="KW-0433">Leucine-rich repeat</keyword>
<protein>
    <submittedName>
        <fullName evidence="6">Uncharacterized protein</fullName>
    </submittedName>
</protein>
<evidence type="ECO:0000313" key="6">
    <source>
        <dbReference type="EMBL" id="KAG6738701.1"/>
    </source>
</evidence>
<keyword evidence="7" id="KW-1185">Reference proteome</keyword>
<evidence type="ECO:0000259" key="5">
    <source>
        <dbReference type="Pfam" id="PF23286"/>
    </source>
</evidence>
<name>A0A8X7XUB3_POPTO</name>
<dbReference type="Pfam" id="PF20160">
    <property type="entry name" value="C-JID"/>
    <property type="match status" value="2"/>
</dbReference>
<feature type="domain" description="Disease resistance protein RPS4B/Roq1-like leucine-rich repeats" evidence="5">
    <location>
        <begin position="463"/>
        <end position="528"/>
    </location>
</feature>
<evidence type="ECO:0000256" key="1">
    <source>
        <dbReference type="ARBA" id="ARBA00022614"/>
    </source>
</evidence>
<feature type="domain" description="C-JID" evidence="4">
    <location>
        <begin position="686"/>
        <end position="827"/>
    </location>
</feature>
<proteinExistence type="predicted"/>
<feature type="domain" description="Disease resistance protein RPS4B/Roq1-like leucine-rich repeats" evidence="5">
    <location>
        <begin position="1324"/>
        <end position="1404"/>
    </location>
</feature>
<reference evidence="6" key="1">
    <citation type="journal article" date="2020" name="bioRxiv">
        <title>Hybrid origin of Populus tomentosa Carr. identified through genome sequencing and phylogenomic analysis.</title>
        <authorList>
            <person name="An X."/>
            <person name="Gao K."/>
            <person name="Chen Z."/>
            <person name="Li J."/>
            <person name="Yang X."/>
            <person name="Yang X."/>
            <person name="Zhou J."/>
            <person name="Guo T."/>
            <person name="Zhao T."/>
            <person name="Huang S."/>
            <person name="Miao D."/>
            <person name="Khan W.U."/>
            <person name="Rao P."/>
            <person name="Ye M."/>
            <person name="Lei B."/>
            <person name="Liao W."/>
            <person name="Wang J."/>
            <person name="Ji L."/>
            <person name="Li Y."/>
            <person name="Guo B."/>
            <person name="Mustafa N.S."/>
            <person name="Li S."/>
            <person name="Yun Q."/>
            <person name="Keller S.R."/>
            <person name="Mao J."/>
            <person name="Zhang R."/>
            <person name="Strauss S.H."/>
        </authorList>
    </citation>
    <scope>NUCLEOTIDE SEQUENCE</scope>
    <source>
        <strain evidence="6">GM15</strain>
        <tissue evidence="6">Leaf</tissue>
    </source>
</reference>
<gene>
    <name evidence="6" type="ORF">POTOM_058323</name>
</gene>
<dbReference type="Proteomes" id="UP000886885">
    <property type="component" value="Chromosome 19A"/>
</dbReference>
<sequence>MISIFLVTANAHTIGKKMHQKKDKRCPPPLFHLIGDDHGVMSVCPEPKLVTEVVQTLCKRLNRASPCILTDLGTVKVEGIFLDVSKLRTENVEGMFLNVSEIREIELSSTAFARMYNLRLLKIYNSVAGDKCTVHLPSGLESLSHELRYLHWDGYPLTSLPCNFRPQNLVELNLSSSKVKQLWREGQNLVNLKDVNLSNCGHITFLPDLSKARNLERLNLQFCESLVKFPASVQDLGKLVDLDLRGCKRLINLPSRINSSCLETLNLSGCANLKKCPETARKLTYLNLNETAVEELPQSIEELSGLVALNLKNCNLLVNLPENMYLLKSLLIADISGCSSIGRLPDFSTNIRYLYLNGTAIEELPSSIGGLRELIYLDLGGCNRLKNLPSAVSKLGCLEKLDLSGCSSITEFPKVSNSLKELYLNGTAIREIPSSIECLCDLAELHLRNCKQFDILPSNIYKLTKLERLNLSGCVQFRKFPEVLKPMVCLRYLYLEQTSITELPSPIGNLKGLACLEVGNCKYLKDIKCFVDLQLPERCMDLDFLRKLNLDGCSLSKVPDNLGLLWSLEVLDLSGNNLRTIPKSINKLFELQYLGLRNCRNLKSLPELPPRLSKLDVDNCRSLDYLESSSSTVVEGNIFEFIFTNCSRSLCFNHILAYSLLKFQLYTKRLYHQLPDVPEGACSFRLPGNATPEWFSHQSWGSTVTFQLSSDLANSKFLGFSLCAVIAFGFVSHSLQVKCTYHFRNKHGDRRDLDCYLHGWYDEKRIDSAHILVGFDPCVVAKEDYMFNEYSEVSVEFQLEDMNGILLALNVCKVNECGVRLLYEDEIHPFDLIMPGSSHFHLRFHRLHLLDRDELEARFQAKRARFQANRGEDSSIMRRTYKLLNSELYSERFGLPCHVEKSDVRASTSSFHLLGEVSPEWFSHQSWGSIVTFQLSSYRDSSEFLGFCLCAVITSKSFELELKVKCTYHFRNEHGDSHDLYCYLHEEFDEMRIYSDLIFVGFDPCLVAKEKDMFSEYSEVSIEFKPLMRKGNFNFLLFDPCQVVECGVRLLHANDGGFVYCMPMMDWKQCSKPREQCCQTNGFDDFALPILGPSPNLCLITISNGKLEMHDLVQEMAFEIVRQESIKELGKRSRLWSPRDVNQVLTKNMGTEKVEGIFFDTSKIKEIKLSSKAFARMYNLRLLKIYNSEVGKNCKVYLPNGLKSLSDELRYLHWDGYPLKSLPSNFHPENLVELNLSHSKVRELWKGDQNLVNLTEVNLSNCEHLTTIPDLSKAKNLERLNLQFCTTLKVVPSSIQFLEKLVDLDLRSCTSLLSLPRIIKSKYLKALNLSGCSNLKMYPETTEHVMYLNFNETAIKELPQSIGHLSRLVALNLRDCKQLGNLPDSICLLKSIVIVDVSGCSNVTKFPSIPGNTRYLYLSGTAVEEFPFSVGHLWRISSLDLSNCRRLKNLPSTIYELAYLEKLNLSGCSNITEFPNVSCNIKELYLDGTTIEEIPSSIGCFYKLVELHLRNCTKFKILPGSICKLKCLQKLNLSGCSQFQRFPGILETMESLRYLYLGRTGIQKLPSPIRNLKELCCLELRNCIYLGGKYLGDLRLLEQDVDLKYLRKLNLSGCGILEVPKSLGCLTSLEALDLSGNNFVILPENISELSELQYLGLRHCWRLVSLLKLPPRLAKLDAHSCTSLRTVPSCYGSLHKRSIQSDHLFLGYDPCLNATKDFWYGNFSEVSVEFSVEDMDNNPLHYCPTPRQRTIAILSCHTASYLQQLQRNLDSYLDSNYVESLRGGKPFLNPVEFIFQRNNSLMPAWEKTRDAMITSVTMRRNPVEVASRMVRNLPQMT</sequence>
<dbReference type="SMART" id="SM00369">
    <property type="entry name" value="LRR_TYP"/>
    <property type="match status" value="8"/>
</dbReference>
<keyword evidence="2" id="KW-0677">Repeat</keyword>
<dbReference type="Pfam" id="PF23286">
    <property type="entry name" value="LRR_13"/>
    <property type="match status" value="2"/>
</dbReference>
<dbReference type="InterPro" id="IPR011713">
    <property type="entry name" value="Leu-rich_rpt_3"/>
</dbReference>
<dbReference type="PROSITE" id="PS51450">
    <property type="entry name" value="LRR"/>
    <property type="match status" value="1"/>
</dbReference>
<evidence type="ECO:0000259" key="4">
    <source>
        <dbReference type="Pfam" id="PF20160"/>
    </source>
</evidence>
<dbReference type="InterPro" id="IPR001611">
    <property type="entry name" value="Leu-rich_rpt"/>
</dbReference>
<organism evidence="6 7">
    <name type="scientific">Populus tomentosa</name>
    <name type="common">Chinese white poplar</name>
    <dbReference type="NCBI Taxonomy" id="118781"/>
    <lineage>
        <taxon>Eukaryota</taxon>
        <taxon>Viridiplantae</taxon>
        <taxon>Streptophyta</taxon>
        <taxon>Embryophyta</taxon>
        <taxon>Tracheophyta</taxon>
        <taxon>Spermatophyta</taxon>
        <taxon>Magnoliopsida</taxon>
        <taxon>eudicotyledons</taxon>
        <taxon>Gunneridae</taxon>
        <taxon>Pentapetalae</taxon>
        <taxon>rosids</taxon>
        <taxon>fabids</taxon>
        <taxon>Malpighiales</taxon>
        <taxon>Salicaceae</taxon>
        <taxon>Saliceae</taxon>
        <taxon>Populus</taxon>
    </lineage>
</organism>
<dbReference type="SMART" id="SM00364">
    <property type="entry name" value="LRR_BAC"/>
    <property type="match status" value="6"/>
</dbReference>
<dbReference type="EMBL" id="JAAWWB010000037">
    <property type="protein sequence ID" value="KAG6738701.1"/>
    <property type="molecule type" value="Genomic_DNA"/>
</dbReference>
<keyword evidence="3" id="KW-0611">Plant defense</keyword>
<dbReference type="InterPro" id="IPR003591">
    <property type="entry name" value="Leu-rich_rpt_typical-subtyp"/>
</dbReference>
<evidence type="ECO:0000256" key="3">
    <source>
        <dbReference type="ARBA" id="ARBA00022821"/>
    </source>
</evidence>
<accession>A0A8X7XUB3</accession>
<dbReference type="InterPro" id="IPR058546">
    <property type="entry name" value="RPS4B/Roq1-like_LRR"/>
</dbReference>
<dbReference type="Pfam" id="PF07725">
    <property type="entry name" value="LRR_3"/>
    <property type="match status" value="1"/>
</dbReference>
<evidence type="ECO:0000313" key="7">
    <source>
        <dbReference type="Proteomes" id="UP000886885"/>
    </source>
</evidence>
<feature type="domain" description="C-JID" evidence="4">
    <location>
        <begin position="919"/>
        <end position="1055"/>
    </location>
</feature>
<evidence type="ECO:0000256" key="2">
    <source>
        <dbReference type="ARBA" id="ARBA00022737"/>
    </source>
</evidence>
<dbReference type="PANTHER" id="PTHR47186:SF3">
    <property type="entry name" value="OS09G0267800 PROTEIN"/>
    <property type="match status" value="1"/>
</dbReference>
<dbReference type="Pfam" id="PF00560">
    <property type="entry name" value="LRR_1"/>
    <property type="match status" value="2"/>
</dbReference>
<comment type="caution">
    <text evidence="6">The sequence shown here is derived from an EMBL/GenBank/DDBJ whole genome shotgun (WGS) entry which is preliminary data.</text>
</comment>
<dbReference type="InterPro" id="IPR045344">
    <property type="entry name" value="C-JID"/>
</dbReference>
<dbReference type="OrthoDB" id="1748947at2759"/>
<dbReference type="FunFam" id="3.80.10.10:FF:000386">
    <property type="entry name" value="Disease resistance protein RPS4"/>
    <property type="match status" value="2"/>
</dbReference>
<dbReference type="PANTHER" id="PTHR47186">
    <property type="entry name" value="LEUCINE-RICH REPEAT-CONTAINING PROTEIN 57"/>
    <property type="match status" value="1"/>
</dbReference>